<dbReference type="AlphaFoldDB" id="A0A9D1NHW9"/>
<dbReference type="PRINTS" id="PR00332">
    <property type="entry name" value="HISTRIAD"/>
</dbReference>
<feature type="short sequence motif" description="Histidine triad motif" evidence="2">
    <location>
        <begin position="96"/>
        <end position="100"/>
    </location>
</feature>
<dbReference type="GO" id="GO:0009117">
    <property type="term" value="P:nucleotide metabolic process"/>
    <property type="evidence" value="ECO:0007669"/>
    <property type="project" value="TreeGrafter"/>
</dbReference>
<protein>
    <submittedName>
        <fullName evidence="4">HIT family protein</fullName>
    </submittedName>
</protein>
<evidence type="ECO:0000256" key="1">
    <source>
        <dbReference type="PIRSR" id="PIRSR601310-1"/>
    </source>
</evidence>
<dbReference type="SUPFAM" id="SSF54197">
    <property type="entry name" value="HIT-like"/>
    <property type="match status" value="1"/>
</dbReference>
<comment type="caution">
    <text evidence="4">The sequence shown here is derived from an EMBL/GenBank/DDBJ whole genome shotgun (WGS) entry which is preliminary data.</text>
</comment>
<dbReference type="EMBL" id="DVOF01000227">
    <property type="protein sequence ID" value="HIV03419.1"/>
    <property type="molecule type" value="Genomic_DNA"/>
</dbReference>
<reference evidence="4" key="2">
    <citation type="journal article" date="2021" name="PeerJ">
        <title>Extensive microbial diversity within the chicken gut microbiome revealed by metagenomics and culture.</title>
        <authorList>
            <person name="Gilroy R."/>
            <person name="Ravi A."/>
            <person name="Getino M."/>
            <person name="Pursley I."/>
            <person name="Horton D.L."/>
            <person name="Alikhan N.F."/>
            <person name="Baker D."/>
            <person name="Gharbi K."/>
            <person name="Hall N."/>
            <person name="Watson M."/>
            <person name="Adriaenssens E.M."/>
            <person name="Foster-Nyarko E."/>
            <person name="Jarju S."/>
            <person name="Secka A."/>
            <person name="Antonio M."/>
            <person name="Oren A."/>
            <person name="Chaudhuri R.R."/>
            <person name="La Ragione R."/>
            <person name="Hildebrand F."/>
            <person name="Pallen M.J."/>
        </authorList>
    </citation>
    <scope>NUCLEOTIDE SEQUENCE</scope>
    <source>
        <strain evidence="4">4920</strain>
    </source>
</reference>
<sequence>MEKGCVFCQIANHMAPAQIIYEDEEVVCFLDHDPINVGHVLIVPVKHYLDVDELPESTACAMMRLSARVAGVVKAIFHPDGYSIMQDGGVFNDIGHYHMHVFPRYVGDGFHWAYRDDVLEYSASDTAAQIRSALKGYENAPKM</sequence>
<dbReference type="Gene3D" id="3.30.428.10">
    <property type="entry name" value="HIT-like"/>
    <property type="match status" value="1"/>
</dbReference>
<gene>
    <name evidence="4" type="ORF">IAC74_07570</name>
</gene>
<feature type="domain" description="HIT" evidence="3">
    <location>
        <begin position="6"/>
        <end position="111"/>
    </location>
</feature>
<name>A0A9D1NHW9_9FIRM</name>
<evidence type="ECO:0000313" key="5">
    <source>
        <dbReference type="Proteomes" id="UP000886743"/>
    </source>
</evidence>
<dbReference type="PANTHER" id="PTHR46648:SF1">
    <property type="entry name" value="ADENOSINE 5'-MONOPHOSPHORAMIDASE HNT1"/>
    <property type="match status" value="1"/>
</dbReference>
<accession>A0A9D1NHW9</accession>
<dbReference type="InterPro" id="IPR011146">
    <property type="entry name" value="HIT-like"/>
</dbReference>
<organism evidence="4 5">
    <name type="scientific">Candidatus Aphodoplasma excrementigallinarum</name>
    <dbReference type="NCBI Taxonomy" id="2840673"/>
    <lineage>
        <taxon>Bacteria</taxon>
        <taxon>Bacillati</taxon>
        <taxon>Bacillota</taxon>
        <taxon>Clostridia</taxon>
        <taxon>Eubacteriales</taxon>
        <taxon>Candidatus Aphodoplasma</taxon>
    </lineage>
</organism>
<dbReference type="PROSITE" id="PS51084">
    <property type="entry name" value="HIT_2"/>
    <property type="match status" value="1"/>
</dbReference>
<feature type="active site" description="Tele-AMP-histidine intermediate" evidence="1">
    <location>
        <position position="100"/>
    </location>
</feature>
<dbReference type="InterPro" id="IPR001310">
    <property type="entry name" value="Histidine_triad_HIT"/>
</dbReference>
<dbReference type="PANTHER" id="PTHR46648">
    <property type="entry name" value="HIT FAMILY PROTEIN 1"/>
    <property type="match status" value="1"/>
</dbReference>
<proteinExistence type="predicted"/>
<dbReference type="Proteomes" id="UP000886743">
    <property type="component" value="Unassembled WGS sequence"/>
</dbReference>
<evidence type="ECO:0000256" key="2">
    <source>
        <dbReference type="PROSITE-ProRule" id="PRU00464"/>
    </source>
</evidence>
<dbReference type="InterPro" id="IPR036265">
    <property type="entry name" value="HIT-like_sf"/>
</dbReference>
<evidence type="ECO:0000313" key="4">
    <source>
        <dbReference type="EMBL" id="HIV03419.1"/>
    </source>
</evidence>
<dbReference type="GO" id="GO:0003824">
    <property type="term" value="F:catalytic activity"/>
    <property type="evidence" value="ECO:0007669"/>
    <property type="project" value="InterPro"/>
</dbReference>
<evidence type="ECO:0000259" key="3">
    <source>
        <dbReference type="PROSITE" id="PS51084"/>
    </source>
</evidence>
<dbReference type="Pfam" id="PF01230">
    <property type="entry name" value="HIT"/>
    <property type="match status" value="1"/>
</dbReference>
<reference evidence="4" key="1">
    <citation type="submission" date="2020-10" db="EMBL/GenBank/DDBJ databases">
        <authorList>
            <person name="Gilroy R."/>
        </authorList>
    </citation>
    <scope>NUCLEOTIDE SEQUENCE</scope>
    <source>
        <strain evidence="4">4920</strain>
    </source>
</reference>